<reference evidence="2 3" key="1">
    <citation type="submission" date="2022-06" db="EMBL/GenBank/DDBJ databases">
        <title>Paraconexibacter antarcticus.</title>
        <authorList>
            <person name="Kim C.S."/>
        </authorList>
    </citation>
    <scope>NUCLEOTIDE SEQUENCE [LARGE SCALE GENOMIC DNA]</scope>
    <source>
        <strain evidence="2 3">02-257</strain>
    </source>
</reference>
<protein>
    <recommendedName>
        <fullName evidence="4">Flagellar motor switch protein FliG</fullName>
    </recommendedName>
</protein>
<keyword evidence="3" id="KW-1185">Reference proteome</keyword>
<feature type="region of interest" description="Disordered" evidence="1">
    <location>
        <begin position="316"/>
        <end position="335"/>
    </location>
</feature>
<evidence type="ECO:0000256" key="1">
    <source>
        <dbReference type="SAM" id="MobiDB-lite"/>
    </source>
</evidence>
<organism evidence="2 3">
    <name type="scientific">Paraconexibacter antarcticus</name>
    <dbReference type="NCBI Taxonomy" id="2949664"/>
    <lineage>
        <taxon>Bacteria</taxon>
        <taxon>Bacillati</taxon>
        <taxon>Actinomycetota</taxon>
        <taxon>Thermoleophilia</taxon>
        <taxon>Solirubrobacterales</taxon>
        <taxon>Paraconexibacteraceae</taxon>
        <taxon>Paraconexibacter</taxon>
    </lineage>
</organism>
<evidence type="ECO:0008006" key="4">
    <source>
        <dbReference type="Google" id="ProtNLM"/>
    </source>
</evidence>
<dbReference type="Proteomes" id="UP001056035">
    <property type="component" value="Chromosome"/>
</dbReference>
<proteinExistence type="predicted"/>
<accession>A0ABY5DYZ7</accession>
<dbReference type="EMBL" id="CP098502">
    <property type="protein sequence ID" value="UTI66775.1"/>
    <property type="molecule type" value="Genomic_DNA"/>
</dbReference>
<dbReference type="RefSeq" id="WP_254573438.1">
    <property type="nucleotide sequence ID" value="NZ_CP098502.1"/>
</dbReference>
<name>A0ABY5DYZ7_9ACTN</name>
<evidence type="ECO:0000313" key="3">
    <source>
        <dbReference type="Proteomes" id="UP001056035"/>
    </source>
</evidence>
<evidence type="ECO:0000313" key="2">
    <source>
        <dbReference type="EMBL" id="UTI66775.1"/>
    </source>
</evidence>
<gene>
    <name evidence="2" type="ORF">NBH00_11335</name>
</gene>
<sequence>MSDAQAHRSETLRLARVLGVESEELAFLQDALVADLAKVRAAVLDRLLERSRQEFERAVALADKIPRALAAMLAQRAMGPVLGGRASALLSADMAADLAGRLPAEFLADVATHVDLRHVGPLIGGIPTDTMGGAGRVLRERGEWIVLSAFVGDVPAAKLEVLLDLFDGEALLRAGFVIEDLARLDSVVALLPDHRLDELFVTAQEQALWREAISLATHIGPEQAQRIVAVIDRLPDASVDALLVAADEHDLWEQAITVACLVLDDPDGGSAIIGGFARLERAQQERVGDVLNADGALRSRAGTLIAAAPPHLRTRLRSRGSSAAQGRLPAPPVKR</sequence>